<dbReference type="AlphaFoldDB" id="A0A7X5R3U3"/>
<gene>
    <name evidence="1" type="ORF">FHX76_003053</name>
</gene>
<protein>
    <submittedName>
        <fullName evidence="1">Putative kinase</fullName>
    </submittedName>
</protein>
<dbReference type="Pfam" id="PF13671">
    <property type="entry name" value="AAA_33"/>
    <property type="match status" value="1"/>
</dbReference>
<name>A0A7X5R3U3_9MICO</name>
<dbReference type="Proteomes" id="UP000541033">
    <property type="component" value="Unassembled WGS sequence"/>
</dbReference>
<dbReference type="EMBL" id="JAAMOX010000003">
    <property type="protein sequence ID" value="NIH55138.1"/>
    <property type="molecule type" value="Genomic_DNA"/>
</dbReference>
<evidence type="ECO:0000313" key="2">
    <source>
        <dbReference type="Proteomes" id="UP000541033"/>
    </source>
</evidence>
<keyword evidence="1" id="KW-0418">Kinase</keyword>
<reference evidence="1 2" key="1">
    <citation type="submission" date="2020-02" db="EMBL/GenBank/DDBJ databases">
        <title>Sequencing the genomes of 1000 actinobacteria strains.</title>
        <authorList>
            <person name="Klenk H.-P."/>
        </authorList>
    </citation>
    <scope>NUCLEOTIDE SEQUENCE [LARGE SCALE GENOMIC DNA]</scope>
    <source>
        <strain evidence="1 2">DSM 27960</strain>
    </source>
</reference>
<keyword evidence="2" id="KW-1185">Reference proteome</keyword>
<accession>A0A7X5R3U3</accession>
<evidence type="ECO:0000313" key="1">
    <source>
        <dbReference type="EMBL" id="NIH55138.1"/>
    </source>
</evidence>
<proteinExistence type="predicted"/>
<comment type="caution">
    <text evidence="1">The sequence shown here is derived from an EMBL/GenBank/DDBJ whole genome shotgun (WGS) entry which is preliminary data.</text>
</comment>
<dbReference type="InterPro" id="IPR027417">
    <property type="entry name" value="P-loop_NTPase"/>
</dbReference>
<dbReference type="SUPFAM" id="SSF52540">
    <property type="entry name" value="P-loop containing nucleoside triphosphate hydrolases"/>
    <property type="match status" value="1"/>
</dbReference>
<organism evidence="1 2">
    <name type="scientific">Lysinibacter cavernae</name>
    <dbReference type="NCBI Taxonomy" id="1640652"/>
    <lineage>
        <taxon>Bacteria</taxon>
        <taxon>Bacillati</taxon>
        <taxon>Actinomycetota</taxon>
        <taxon>Actinomycetes</taxon>
        <taxon>Micrococcales</taxon>
        <taxon>Microbacteriaceae</taxon>
        <taxon>Lysinibacter</taxon>
    </lineage>
</organism>
<dbReference type="GO" id="GO:0016301">
    <property type="term" value="F:kinase activity"/>
    <property type="evidence" value="ECO:0007669"/>
    <property type="project" value="UniProtKB-KW"/>
</dbReference>
<sequence>MSASATSLRAIMVCGAAASGKTSVGHGLSRAIGWPLLDLDEVAPPAATLVGEASGLLVHRERMDASPTRSAADRRRYDALLAEARRTLAQGGEVKAATLPPFLRTGIVLVAPFTLERMLPHAFEAAIASLGIVRAEAALVWVDTPASVTAQRMRWRAADRDAARIRAERAGGPLTSTPPAQEGIPLTPHLRSDGLLPVTRQVALLIQALQDR</sequence>
<dbReference type="RefSeq" id="WP_167152081.1">
    <property type="nucleotide sequence ID" value="NZ_JAAMOX010000003.1"/>
</dbReference>
<keyword evidence="1" id="KW-0808">Transferase</keyword>
<dbReference type="Gene3D" id="3.40.50.300">
    <property type="entry name" value="P-loop containing nucleotide triphosphate hydrolases"/>
    <property type="match status" value="1"/>
</dbReference>